<keyword evidence="1" id="KW-0812">Transmembrane</keyword>
<gene>
    <name evidence="2" type="ORF">E2C01_035987</name>
</gene>
<evidence type="ECO:0000256" key="1">
    <source>
        <dbReference type="SAM" id="Phobius"/>
    </source>
</evidence>
<comment type="caution">
    <text evidence="2">The sequence shown here is derived from an EMBL/GenBank/DDBJ whole genome shotgun (WGS) entry which is preliminary data.</text>
</comment>
<dbReference type="EMBL" id="VSRR010005408">
    <property type="protein sequence ID" value="MPC42366.1"/>
    <property type="molecule type" value="Genomic_DNA"/>
</dbReference>
<protein>
    <submittedName>
        <fullName evidence="2">Uncharacterized protein</fullName>
    </submittedName>
</protein>
<name>A0A5B7FAM2_PORTR</name>
<feature type="transmembrane region" description="Helical" evidence="1">
    <location>
        <begin position="15"/>
        <end position="41"/>
    </location>
</feature>
<accession>A0A5B7FAM2</accession>
<keyword evidence="3" id="KW-1185">Reference proteome</keyword>
<dbReference type="Proteomes" id="UP000324222">
    <property type="component" value="Unassembled WGS sequence"/>
</dbReference>
<proteinExistence type="predicted"/>
<keyword evidence="1" id="KW-0472">Membrane</keyword>
<reference evidence="2 3" key="1">
    <citation type="submission" date="2019-05" db="EMBL/GenBank/DDBJ databases">
        <title>Another draft genome of Portunus trituberculatus and its Hox gene families provides insights of decapod evolution.</title>
        <authorList>
            <person name="Jeong J.-H."/>
            <person name="Song I."/>
            <person name="Kim S."/>
            <person name="Choi T."/>
            <person name="Kim D."/>
            <person name="Ryu S."/>
            <person name="Kim W."/>
        </authorList>
    </citation>
    <scope>NUCLEOTIDE SEQUENCE [LARGE SCALE GENOMIC DNA]</scope>
    <source>
        <tissue evidence="2">Muscle</tissue>
    </source>
</reference>
<keyword evidence="1" id="KW-1133">Transmembrane helix</keyword>
<sequence length="97" mass="10986">MTSPESCAYSATVVIFIYLFLFACLVVLVLLSWVLLHLFLISSCRLHFAMHCAMNCGFYDVSNGAIRPILRPDTPLNLRRSKKSTFDPPNPLFLIFS</sequence>
<evidence type="ECO:0000313" key="3">
    <source>
        <dbReference type="Proteomes" id="UP000324222"/>
    </source>
</evidence>
<evidence type="ECO:0000313" key="2">
    <source>
        <dbReference type="EMBL" id="MPC42366.1"/>
    </source>
</evidence>
<dbReference type="AlphaFoldDB" id="A0A5B7FAM2"/>
<organism evidence="2 3">
    <name type="scientific">Portunus trituberculatus</name>
    <name type="common">Swimming crab</name>
    <name type="synonym">Neptunus trituberculatus</name>
    <dbReference type="NCBI Taxonomy" id="210409"/>
    <lineage>
        <taxon>Eukaryota</taxon>
        <taxon>Metazoa</taxon>
        <taxon>Ecdysozoa</taxon>
        <taxon>Arthropoda</taxon>
        <taxon>Crustacea</taxon>
        <taxon>Multicrustacea</taxon>
        <taxon>Malacostraca</taxon>
        <taxon>Eumalacostraca</taxon>
        <taxon>Eucarida</taxon>
        <taxon>Decapoda</taxon>
        <taxon>Pleocyemata</taxon>
        <taxon>Brachyura</taxon>
        <taxon>Eubrachyura</taxon>
        <taxon>Portunoidea</taxon>
        <taxon>Portunidae</taxon>
        <taxon>Portuninae</taxon>
        <taxon>Portunus</taxon>
    </lineage>
</organism>